<protein>
    <recommendedName>
        <fullName evidence="5">GT23 domain-containing protein</fullName>
    </recommendedName>
</protein>
<organism evidence="6 7">
    <name type="scientific">Ciona intestinalis</name>
    <name type="common">Transparent sea squirt</name>
    <name type="synonym">Ascidia intestinalis</name>
    <dbReference type="NCBI Taxonomy" id="7719"/>
    <lineage>
        <taxon>Eukaryota</taxon>
        <taxon>Metazoa</taxon>
        <taxon>Chordata</taxon>
        <taxon>Tunicata</taxon>
        <taxon>Ascidiacea</taxon>
        <taxon>Phlebobranchia</taxon>
        <taxon>Cionidae</taxon>
        <taxon>Ciona</taxon>
    </lineage>
</organism>
<evidence type="ECO:0000256" key="3">
    <source>
        <dbReference type="PROSITE-ProRule" id="PRU00992"/>
    </source>
</evidence>
<reference evidence="7" key="1">
    <citation type="journal article" date="2002" name="Science">
        <title>The draft genome of Ciona intestinalis: insights into chordate and vertebrate origins.</title>
        <authorList>
            <person name="Dehal P."/>
            <person name="Satou Y."/>
            <person name="Campbell R.K."/>
            <person name="Chapman J."/>
            <person name="Degnan B."/>
            <person name="De Tomaso A."/>
            <person name="Davidson B."/>
            <person name="Di Gregorio A."/>
            <person name="Gelpke M."/>
            <person name="Goodstein D.M."/>
            <person name="Harafuji N."/>
            <person name="Hastings K.E."/>
            <person name="Ho I."/>
            <person name="Hotta K."/>
            <person name="Huang W."/>
            <person name="Kawashima T."/>
            <person name="Lemaire P."/>
            <person name="Martinez D."/>
            <person name="Meinertzhagen I.A."/>
            <person name="Necula S."/>
            <person name="Nonaka M."/>
            <person name="Putnam N."/>
            <person name="Rash S."/>
            <person name="Saiga H."/>
            <person name="Satake M."/>
            <person name="Terry A."/>
            <person name="Yamada L."/>
            <person name="Wang H.G."/>
            <person name="Awazu S."/>
            <person name="Azumi K."/>
            <person name="Boore J."/>
            <person name="Branno M."/>
            <person name="Chin-Bow S."/>
            <person name="DeSantis R."/>
            <person name="Doyle S."/>
            <person name="Francino P."/>
            <person name="Keys D.N."/>
            <person name="Haga S."/>
            <person name="Hayashi H."/>
            <person name="Hino K."/>
            <person name="Imai K.S."/>
            <person name="Inaba K."/>
            <person name="Kano S."/>
            <person name="Kobayashi K."/>
            <person name="Kobayashi M."/>
            <person name="Lee B.I."/>
            <person name="Makabe K.W."/>
            <person name="Manohar C."/>
            <person name="Matassi G."/>
            <person name="Medina M."/>
            <person name="Mochizuki Y."/>
            <person name="Mount S."/>
            <person name="Morishita T."/>
            <person name="Miura S."/>
            <person name="Nakayama A."/>
            <person name="Nishizaka S."/>
            <person name="Nomoto H."/>
            <person name="Ohta F."/>
            <person name="Oishi K."/>
            <person name="Rigoutsos I."/>
            <person name="Sano M."/>
            <person name="Sasaki A."/>
            <person name="Sasakura Y."/>
            <person name="Shoguchi E."/>
            <person name="Shin-i T."/>
            <person name="Spagnuolo A."/>
            <person name="Stainier D."/>
            <person name="Suzuki M.M."/>
            <person name="Tassy O."/>
            <person name="Takatori N."/>
            <person name="Tokuoka M."/>
            <person name="Yagi K."/>
            <person name="Yoshizaki F."/>
            <person name="Wada S."/>
            <person name="Zhang C."/>
            <person name="Hyatt P.D."/>
            <person name="Larimer F."/>
            <person name="Detter C."/>
            <person name="Doggett N."/>
            <person name="Glavina T."/>
            <person name="Hawkins T."/>
            <person name="Richardson P."/>
            <person name="Lucas S."/>
            <person name="Kohara Y."/>
            <person name="Levine M."/>
            <person name="Satoh N."/>
            <person name="Rokhsar D.S."/>
        </authorList>
    </citation>
    <scope>NUCLEOTIDE SEQUENCE [LARGE SCALE GENOMIC DNA]</scope>
</reference>
<dbReference type="CDD" id="cd11792">
    <property type="entry name" value="SH3_Fut8"/>
    <property type="match status" value="1"/>
</dbReference>
<dbReference type="InterPro" id="IPR027350">
    <property type="entry name" value="GT23_dom"/>
</dbReference>
<dbReference type="Gene3D" id="3.40.50.11350">
    <property type="match status" value="1"/>
</dbReference>
<keyword evidence="4" id="KW-0175">Coiled coil</keyword>
<evidence type="ECO:0000313" key="6">
    <source>
        <dbReference type="Ensembl" id="ENSCINP00000031858.1"/>
    </source>
</evidence>
<dbReference type="HOGENOM" id="CLU_021940_1_1_1"/>
<feature type="domain" description="GT23" evidence="5">
    <location>
        <begin position="115"/>
        <end position="406"/>
    </location>
</feature>
<evidence type="ECO:0000313" key="7">
    <source>
        <dbReference type="Proteomes" id="UP000008144"/>
    </source>
</evidence>
<evidence type="ECO:0000259" key="5">
    <source>
        <dbReference type="PROSITE" id="PS51659"/>
    </source>
</evidence>
<reference evidence="6" key="3">
    <citation type="submission" date="2025-08" db="UniProtKB">
        <authorList>
            <consortium name="Ensembl"/>
        </authorList>
    </citation>
    <scope>IDENTIFICATION</scope>
</reference>
<proteinExistence type="inferred from homology"/>
<dbReference type="Gene3D" id="2.30.30.40">
    <property type="entry name" value="SH3 Domains"/>
    <property type="match status" value="1"/>
</dbReference>
<evidence type="ECO:0000256" key="2">
    <source>
        <dbReference type="ARBA" id="ARBA00022679"/>
    </source>
</evidence>
<dbReference type="PROSITE" id="PS51659">
    <property type="entry name" value="GT23"/>
    <property type="match status" value="1"/>
</dbReference>
<sequence>NRNTVCVIGQPPAENSKGGLIWRGATGLLYSSLSKALQLQELLSQDLTKIKQNPEKLGDLLSTLKRHLNPLENSLVNDLITMQKNIDTNNNEIKKLNKLAQELIRKTQNPPDCRTAKKLHCDLRRTCGFGCLFHHYGICLFVAIGTNRVMQVKWGNIRAYPGIPKTFRNISDTCINATGFEQAIEWKSKGEKNSTSEDAEIVKLIIQKPRDRHTPFSPWTVPANFLPRIEAVHSNPMLWWIGQVQSYLMRPQEWLLNDLETCKKEIGFDHPIVGVHIRRTDKISEAAYVDLSRYMVHAKNWFDRYAEKNPNKSFKKRIYLATDEVNVTLEANERYPEYQFISGLPNASFHAAKRREEETVKYLLHDVYLLRDCDYFVGTFSSNIGQMVYELRQALDRDTTFEAVSLDNTYLYIGQSTRYQKAIMNHIGICQKFVDRKECEIDLRVGDRIKVNPKVNKGYMYGGRNMRTGRAGLYPAYKVRDIVTPARYP</sequence>
<keyword evidence="1 3" id="KW-0328">Glycosyltransferase</keyword>
<dbReference type="Pfam" id="PF19745">
    <property type="entry name" value="FUT8_N_cat"/>
    <property type="match status" value="1"/>
</dbReference>
<dbReference type="STRING" id="7719.ENSCINP00000031858"/>
<dbReference type="InterPro" id="IPR045573">
    <property type="entry name" value="Fut8_N_cat"/>
</dbReference>
<dbReference type="SUPFAM" id="SSF50044">
    <property type="entry name" value="SH3-domain"/>
    <property type="match status" value="1"/>
</dbReference>
<dbReference type="InterPro" id="IPR035653">
    <property type="entry name" value="Fut8_SH3"/>
</dbReference>
<dbReference type="GO" id="GO:0046921">
    <property type="term" value="F:alpha-(1-&gt;6)-fucosyltransferase activity"/>
    <property type="evidence" value="ECO:0000318"/>
    <property type="project" value="GO_Central"/>
</dbReference>
<reference evidence="6" key="4">
    <citation type="submission" date="2025-09" db="UniProtKB">
        <authorList>
            <consortium name="Ensembl"/>
        </authorList>
    </citation>
    <scope>IDENTIFICATION</scope>
</reference>
<keyword evidence="2 3" id="KW-0808">Transferase</keyword>
<reference evidence="6" key="2">
    <citation type="journal article" date="2008" name="Genome Biol.">
        <title>Improved genome assembly and evidence-based global gene model set for the chordate Ciona intestinalis: new insight into intron and operon populations.</title>
        <authorList>
            <person name="Satou Y."/>
            <person name="Mineta K."/>
            <person name="Ogasawara M."/>
            <person name="Sasakura Y."/>
            <person name="Shoguchi E."/>
            <person name="Ueno K."/>
            <person name="Yamada L."/>
            <person name="Matsumoto J."/>
            <person name="Wasserscheid J."/>
            <person name="Dewar K."/>
            <person name="Wiley G.B."/>
            <person name="Macmil S.L."/>
            <person name="Roe B.A."/>
            <person name="Zeller R.W."/>
            <person name="Hastings K.E."/>
            <person name="Lemaire P."/>
            <person name="Lindquist E."/>
            <person name="Endo T."/>
            <person name="Hotta K."/>
            <person name="Inaba K."/>
        </authorList>
    </citation>
    <scope>NUCLEOTIDE SEQUENCE [LARGE SCALE GENOMIC DNA]</scope>
    <source>
        <strain evidence="6">wild type</strain>
    </source>
</reference>
<dbReference type="GeneTree" id="ENSGT00530000063737"/>
<feature type="region of interest" description="Important for donor substrate binding" evidence="3">
    <location>
        <begin position="278"/>
        <end position="279"/>
    </location>
</feature>
<dbReference type="GO" id="GO:0006487">
    <property type="term" value="P:protein N-linked glycosylation"/>
    <property type="evidence" value="ECO:0000318"/>
    <property type="project" value="GO_Central"/>
</dbReference>
<evidence type="ECO:0000256" key="1">
    <source>
        <dbReference type="ARBA" id="ARBA00022676"/>
    </source>
</evidence>
<dbReference type="FunFam" id="3.40.50.11350:FF:000007">
    <property type="entry name" value="Alpha-(1,6)-fucosyltransferase"/>
    <property type="match status" value="1"/>
</dbReference>
<dbReference type="PANTHER" id="PTHR13132">
    <property type="entry name" value="ALPHA- 1,6 -FUCOSYLTRANSFERASE"/>
    <property type="match status" value="1"/>
</dbReference>
<dbReference type="InParanoid" id="H2XQC4"/>
<name>H2XQC4_CIOIN</name>
<dbReference type="CDD" id="cd11300">
    <property type="entry name" value="Fut8_like"/>
    <property type="match status" value="1"/>
</dbReference>
<dbReference type="Proteomes" id="UP000008144">
    <property type="component" value="Chromosome 11"/>
</dbReference>
<evidence type="ECO:0000256" key="4">
    <source>
        <dbReference type="SAM" id="Coils"/>
    </source>
</evidence>
<dbReference type="EMBL" id="EAAA01000727">
    <property type="status" value="NOT_ANNOTATED_CDS"/>
    <property type="molecule type" value="Genomic_DNA"/>
</dbReference>
<dbReference type="AlphaFoldDB" id="H2XQC4"/>
<accession>H2XQC4</accession>
<dbReference type="InterPro" id="IPR036028">
    <property type="entry name" value="SH3-like_dom_sf"/>
</dbReference>
<dbReference type="PANTHER" id="PTHR13132:SF29">
    <property type="entry name" value="ALPHA-(1,6)-FUCOSYLTRANSFERASE"/>
    <property type="match status" value="1"/>
</dbReference>
<dbReference type="OMA" id="SNPMLWW"/>
<comment type="similarity">
    <text evidence="3">Belongs to the glycosyltransferase 23 family.</text>
</comment>
<dbReference type="Ensembl" id="ENSCINT00000035430.1">
    <property type="protein sequence ID" value="ENSCINP00000031858.1"/>
    <property type="gene ID" value="ENSCING00000023413.1"/>
</dbReference>
<feature type="coiled-coil region" evidence="4">
    <location>
        <begin position="79"/>
        <end position="106"/>
    </location>
</feature>
<keyword evidence="7" id="KW-1185">Reference proteome</keyword>